<dbReference type="SUPFAM" id="SSF57783">
    <property type="entry name" value="Zinc beta-ribbon"/>
    <property type="match status" value="1"/>
</dbReference>
<comment type="function">
    <text evidence="12">RNA polymerase that catalyzes the synthesis of short RNA molecules used as primers for DNA polymerase during DNA replication.</text>
</comment>
<dbReference type="NCBIfam" id="TIGR01391">
    <property type="entry name" value="dnaG"/>
    <property type="match status" value="1"/>
</dbReference>
<dbReference type="PANTHER" id="PTHR30313">
    <property type="entry name" value="DNA PRIMASE"/>
    <property type="match status" value="1"/>
</dbReference>
<keyword evidence="9" id="KW-0460">Magnesium</keyword>
<evidence type="ECO:0000256" key="3">
    <source>
        <dbReference type="ARBA" id="ARBA00022679"/>
    </source>
</evidence>
<dbReference type="InterPro" id="IPR050219">
    <property type="entry name" value="DnaG_primase"/>
</dbReference>
<dbReference type="AlphaFoldDB" id="A0A084CMS7"/>
<dbReference type="FunFam" id="3.40.1360.10:FF:000002">
    <property type="entry name" value="DNA primase"/>
    <property type="match status" value="1"/>
</dbReference>
<dbReference type="GO" id="GO:1990077">
    <property type="term" value="C:primosome complex"/>
    <property type="evidence" value="ECO:0007669"/>
    <property type="project" value="UniProtKB-KW"/>
</dbReference>
<dbReference type="InterPro" id="IPR006171">
    <property type="entry name" value="TOPRIM_dom"/>
</dbReference>
<dbReference type="InterPro" id="IPR036977">
    <property type="entry name" value="DNA_primase_Znf_CHC2"/>
</dbReference>
<dbReference type="InterPro" id="IPR037068">
    <property type="entry name" value="DNA_primase_core_N_sf"/>
</dbReference>
<keyword evidence="11 12" id="KW-0804">Transcription</keyword>
<dbReference type="STRING" id="1179155.CF67_04101"/>
<feature type="zinc finger region" description="CHC2-type" evidence="12">
    <location>
        <begin position="40"/>
        <end position="64"/>
    </location>
</feature>
<gene>
    <name evidence="12 14" type="primary">dnaG</name>
    <name evidence="14" type="ORF">CF67_04101</name>
</gene>
<dbReference type="InterPro" id="IPR013264">
    <property type="entry name" value="DNAG_N"/>
</dbReference>
<dbReference type="GO" id="GO:0006269">
    <property type="term" value="P:DNA replication, synthesis of primer"/>
    <property type="evidence" value="ECO:0007669"/>
    <property type="project" value="UniProtKB-UniRule"/>
</dbReference>
<evidence type="ECO:0000256" key="4">
    <source>
        <dbReference type="ARBA" id="ARBA00022695"/>
    </source>
</evidence>
<dbReference type="RefSeq" id="WP_034414479.1">
    <property type="nucleotide sequence ID" value="NZ_JGVK01000027.1"/>
</dbReference>
<evidence type="ECO:0000256" key="10">
    <source>
        <dbReference type="ARBA" id="ARBA00023125"/>
    </source>
</evidence>
<keyword evidence="5 12" id="KW-0235">DNA replication</keyword>
<dbReference type="FunFam" id="3.90.580.10:FF:000001">
    <property type="entry name" value="DNA primase"/>
    <property type="match status" value="1"/>
</dbReference>
<dbReference type="Proteomes" id="UP000053784">
    <property type="component" value="Unassembled WGS sequence"/>
</dbReference>
<dbReference type="EC" id="2.7.7.101" evidence="12"/>
<evidence type="ECO:0000256" key="12">
    <source>
        <dbReference type="HAMAP-Rule" id="MF_00974"/>
    </source>
</evidence>
<dbReference type="Pfam" id="PF08278">
    <property type="entry name" value="DnaG_DnaB_bind"/>
    <property type="match status" value="1"/>
</dbReference>
<dbReference type="Gene3D" id="1.10.860.10">
    <property type="entry name" value="DNAb Helicase, Chain A"/>
    <property type="match status" value="1"/>
</dbReference>
<dbReference type="SUPFAM" id="SSF56731">
    <property type="entry name" value="DNA primase core"/>
    <property type="match status" value="1"/>
</dbReference>
<protein>
    <recommendedName>
        <fullName evidence="12">DNA primase</fullName>
        <ecNumber evidence="12">2.7.7.101</ecNumber>
    </recommendedName>
</protein>
<dbReference type="InterPro" id="IPR016136">
    <property type="entry name" value="DNA_helicase_N/primase_C"/>
</dbReference>
<dbReference type="GO" id="GO:0000428">
    <property type="term" value="C:DNA-directed RNA polymerase complex"/>
    <property type="evidence" value="ECO:0007669"/>
    <property type="project" value="UniProtKB-KW"/>
</dbReference>
<dbReference type="OrthoDB" id="9803773at2"/>
<keyword evidence="4 12" id="KW-0548">Nucleotidyltransferase</keyword>
<dbReference type="GO" id="GO:0003899">
    <property type="term" value="F:DNA-directed RNA polymerase activity"/>
    <property type="evidence" value="ECO:0007669"/>
    <property type="project" value="UniProtKB-UniRule"/>
</dbReference>
<evidence type="ECO:0000259" key="13">
    <source>
        <dbReference type="PROSITE" id="PS50880"/>
    </source>
</evidence>
<dbReference type="EMBL" id="JGVK01000027">
    <property type="protein sequence ID" value="KEY91106.1"/>
    <property type="molecule type" value="Genomic_DNA"/>
</dbReference>
<dbReference type="InterPro" id="IPR034151">
    <property type="entry name" value="TOPRIM_DnaG_bac"/>
</dbReference>
<evidence type="ECO:0000313" key="14">
    <source>
        <dbReference type="EMBL" id="KEY91106.1"/>
    </source>
</evidence>
<dbReference type="Gene3D" id="3.90.980.10">
    <property type="entry name" value="DNA primase, catalytic core, N-terminal domain"/>
    <property type="match status" value="1"/>
</dbReference>
<comment type="caution">
    <text evidence="14">The sequence shown here is derived from an EMBL/GenBank/DDBJ whole genome shotgun (WGS) entry which is preliminary data.</text>
</comment>
<comment type="subunit">
    <text evidence="12">Monomer. Interacts with DnaB.</text>
</comment>
<reference evidence="14 15" key="1">
    <citation type="submission" date="2014-03" db="EMBL/GenBank/DDBJ databases">
        <title>Selection and divergence in the genomes of co-occurring obligate luminous symbionts with specific hosts.</title>
        <authorList>
            <person name="Hendry T.A."/>
            <person name="de Wet J.R."/>
            <person name="Dunlap P.V."/>
        </authorList>
    </citation>
    <scope>NUCLEOTIDE SEQUENCE [LARGE SCALE GENOMIC DNA]</scope>
    <source>
        <strain evidence="14 15">Ppalp.1</strain>
    </source>
</reference>
<feature type="domain" description="Toprim" evidence="13">
    <location>
        <begin position="259"/>
        <end position="341"/>
    </location>
</feature>
<dbReference type="InterPro" id="IPR013173">
    <property type="entry name" value="DNA_primase_DnaG_DnaB-bd_dom"/>
</dbReference>
<dbReference type="Gene3D" id="3.40.1360.10">
    <property type="match status" value="1"/>
</dbReference>
<dbReference type="SMART" id="SM00493">
    <property type="entry name" value="TOPRIM"/>
    <property type="match status" value="1"/>
</dbReference>
<dbReference type="eggNOG" id="COG0358">
    <property type="taxonomic scope" value="Bacteria"/>
</dbReference>
<evidence type="ECO:0000256" key="1">
    <source>
        <dbReference type="ARBA" id="ARBA00022478"/>
    </source>
</evidence>
<keyword evidence="10 12" id="KW-0238">DNA-binding</keyword>
<keyword evidence="6 12" id="KW-0479">Metal-binding</keyword>
<comment type="similarity">
    <text evidence="12">Belongs to the DnaG primase family.</text>
</comment>
<dbReference type="SMART" id="SM00766">
    <property type="entry name" value="DnaG_DnaB_bind"/>
    <property type="match status" value="1"/>
</dbReference>
<evidence type="ECO:0000256" key="11">
    <source>
        <dbReference type="ARBA" id="ARBA00023163"/>
    </source>
</evidence>
<dbReference type="HAMAP" id="MF_00974">
    <property type="entry name" value="DNA_primase_DnaG"/>
    <property type="match status" value="1"/>
</dbReference>
<comment type="cofactor">
    <cofactor evidence="12">
        <name>Zn(2+)</name>
        <dbReference type="ChEBI" id="CHEBI:29105"/>
    </cofactor>
    <text evidence="12">Binds 1 zinc ion per monomer.</text>
</comment>
<proteinExistence type="inferred from homology"/>
<dbReference type="SUPFAM" id="SSF117023">
    <property type="entry name" value="DNA primase DnaG, C-terminal domain"/>
    <property type="match status" value="1"/>
</dbReference>
<dbReference type="PANTHER" id="PTHR30313:SF2">
    <property type="entry name" value="DNA PRIMASE"/>
    <property type="match status" value="1"/>
</dbReference>
<dbReference type="InterPro" id="IPR002694">
    <property type="entry name" value="Znf_CHC2"/>
</dbReference>
<comment type="domain">
    <text evidence="12">Contains an N-terminal zinc-binding domain, a central core domain that contains the primase activity, and a C-terminal DnaB-binding domain.</text>
</comment>
<dbReference type="Pfam" id="PF13155">
    <property type="entry name" value="Toprim_2"/>
    <property type="match status" value="1"/>
</dbReference>
<dbReference type="SMART" id="SM00400">
    <property type="entry name" value="ZnF_CHCC"/>
    <property type="match status" value="1"/>
</dbReference>
<dbReference type="GO" id="GO:0005737">
    <property type="term" value="C:cytoplasm"/>
    <property type="evidence" value="ECO:0007669"/>
    <property type="project" value="TreeGrafter"/>
</dbReference>
<dbReference type="GO" id="GO:0008270">
    <property type="term" value="F:zinc ion binding"/>
    <property type="evidence" value="ECO:0007669"/>
    <property type="project" value="UniProtKB-UniRule"/>
</dbReference>
<evidence type="ECO:0000256" key="5">
    <source>
        <dbReference type="ARBA" id="ARBA00022705"/>
    </source>
</evidence>
<keyword evidence="8 12" id="KW-0862">Zinc</keyword>
<organism evidence="14 15">
    <name type="scientific">Candidatus Photodesmus blepharonis</name>
    <dbReference type="NCBI Taxonomy" id="1179155"/>
    <lineage>
        <taxon>Bacteria</taxon>
        <taxon>Pseudomonadati</taxon>
        <taxon>Pseudomonadota</taxon>
        <taxon>Gammaproteobacteria</taxon>
        <taxon>Vibrionales</taxon>
        <taxon>Vibrionaceae</taxon>
        <taxon>Candidatus Photodesmus</taxon>
    </lineage>
</organism>
<comment type="catalytic activity">
    <reaction evidence="12">
        <text>ssDNA + n NTP = ssDNA/pppN(pN)n-1 hybrid + (n-1) diphosphate.</text>
        <dbReference type="EC" id="2.7.7.101"/>
    </reaction>
</comment>
<evidence type="ECO:0000256" key="8">
    <source>
        <dbReference type="ARBA" id="ARBA00022833"/>
    </source>
</evidence>
<sequence length="580" mass="66602">MVGRIPRSFILDLLARFDIVDIVSTRIKLKKKGENYTTCCPFHTERTPSFSVSSAKQFYHCFGCGVHGNLIDFLMKYDGIGFVEAIEELALLSGLDVPHERWRSGQFTRNVEQKRNLYHLMNKIAQFYSDQLKFTKSVVAVSFLRKRGLSSEIIQKFGVGYVPDAWNLIGQKFIQEHEMLIDLGMLVKKNKNKHYDRFRDRIMFPIHDRRGRVIGFGGRALKESVPKYLNSPETFIFHKGRELYGLYEVLKNYCCCVIPKILVVEGYMDVLALAQYGIDYSVASLGTSTTGNHLRTLFQQTNTVICCYDGDKAGKGAAWRTLENSLKYLKTGGMLKFLFLPDGEDPDSYIRQYGKDRFEALIKNATQFSTYLFENLIKLYQLNLGTNEGKSALRAYASKLINKIPDIYFQEVLDKLLDAKTGFDSQLRQTKSCFYQNQFQLGKNFKRTPMREVLALLIQNPNYASLVPDLSSVRELSLPGLGLLFEILDYCRVHPNIKAGQLLEHWRYKENGVLLFRLANCEIPLLNEENQKDVFLDSLDKILARCVEKKIEVLQAKDRSAGLPDQERKELLALMLDFKA</sequence>
<keyword evidence="7 12" id="KW-0863">Zinc-finger</keyword>
<accession>A0A084CMS7</accession>
<dbReference type="Pfam" id="PF08275">
    <property type="entry name" value="DNAG_N"/>
    <property type="match status" value="1"/>
</dbReference>
<dbReference type="PROSITE" id="PS50880">
    <property type="entry name" value="TOPRIM"/>
    <property type="match status" value="1"/>
</dbReference>
<name>A0A084CMS7_9GAMM</name>
<evidence type="ECO:0000256" key="9">
    <source>
        <dbReference type="ARBA" id="ARBA00022842"/>
    </source>
</evidence>
<evidence type="ECO:0000256" key="6">
    <source>
        <dbReference type="ARBA" id="ARBA00022723"/>
    </source>
</evidence>
<evidence type="ECO:0000256" key="7">
    <source>
        <dbReference type="ARBA" id="ARBA00022771"/>
    </source>
</evidence>
<dbReference type="InterPro" id="IPR030846">
    <property type="entry name" value="DnaG_bac"/>
</dbReference>
<dbReference type="Gene3D" id="1.20.50.20">
    <property type="entry name" value="DnaG, RNA polymerase domain, helical bundle"/>
    <property type="match status" value="1"/>
</dbReference>
<dbReference type="FunFam" id="3.90.980.10:FF:000001">
    <property type="entry name" value="DNA primase"/>
    <property type="match status" value="1"/>
</dbReference>
<keyword evidence="15" id="KW-1185">Reference proteome</keyword>
<dbReference type="CDD" id="cd03364">
    <property type="entry name" value="TOPRIM_DnaG_primases"/>
    <property type="match status" value="1"/>
</dbReference>
<keyword evidence="2 12" id="KW-0639">Primosome</keyword>
<dbReference type="InterPro" id="IPR006295">
    <property type="entry name" value="DNA_primase_DnaG"/>
</dbReference>
<dbReference type="GO" id="GO:0003677">
    <property type="term" value="F:DNA binding"/>
    <property type="evidence" value="ECO:0007669"/>
    <property type="project" value="UniProtKB-KW"/>
</dbReference>
<evidence type="ECO:0000313" key="15">
    <source>
        <dbReference type="Proteomes" id="UP000053784"/>
    </source>
</evidence>
<dbReference type="Gene3D" id="3.90.580.10">
    <property type="entry name" value="Zinc finger, CHC2-type domain"/>
    <property type="match status" value="1"/>
</dbReference>
<keyword evidence="3 12" id="KW-0808">Transferase</keyword>
<dbReference type="Pfam" id="PF01807">
    <property type="entry name" value="Zn_ribbon_DnaG"/>
    <property type="match status" value="1"/>
</dbReference>
<evidence type="ECO:0000256" key="2">
    <source>
        <dbReference type="ARBA" id="ARBA00022515"/>
    </source>
</evidence>
<keyword evidence="1 12" id="KW-0240">DNA-directed RNA polymerase</keyword>